<accession>A0A1L9RL00</accession>
<dbReference type="PROSITE" id="PS50181">
    <property type="entry name" value="FBOX"/>
    <property type="match status" value="1"/>
</dbReference>
<evidence type="ECO:0000313" key="6">
    <source>
        <dbReference type="Proteomes" id="UP000184383"/>
    </source>
</evidence>
<feature type="domain" description="F-box" evidence="4">
    <location>
        <begin position="46"/>
        <end position="92"/>
    </location>
</feature>
<dbReference type="Pfam" id="PF12937">
    <property type="entry name" value="F-box-like"/>
    <property type="match status" value="1"/>
</dbReference>
<proteinExistence type="predicted"/>
<dbReference type="EMBL" id="KV878212">
    <property type="protein sequence ID" value="OJJ35610.1"/>
    <property type="molecule type" value="Genomic_DNA"/>
</dbReference>
<feature type="region of interest" description="Disordered" evidence="3">
    <location>
        <begin position="349"/>
        <end position="369"/>
    </location>
</feature>
<organism evidence="5 6">
    <name type="scientific">Aspergillus wentii DTO 134E9</name>
    <dbReference type="NCBI Taxonomy" id="1073089"/>
    <lineage>
        <taxon>Eukaryota</taxon>
        <taxon>Fungi</taxon>
        <taxon>Dikarya</taxon>
        <taxon>Ascomycota</taxon>
        <taxon>Pezizomycotina</taxon>
        <taxon>Eurotiomycetes</taxon>
        <taxon>Eurotiomycetidae</taxon>
        <taxon>Eurotiales</taxon>
        <taxon>Aspergillaceae</taxon>
        <taxon>Aspergillus</taxon>
        <taxon>Aspergillus subgen. Cremei</taxon>
    </lineage>
</organism>
<name>A0A1L9RL00_ASPWE</name>
<evidence type="ECO:0000256" key="1">
    <source>
        <dbReference type="ARBA" id="ARBA00004906"/>
    </source>
</evidence>
<feature type="region of interest" description="Disordered" evidence="3">
    <location>
        <begin position="1"/>
        <end position="38"/>
    </location>
</feature>
<dbReference type="InterPro" id="IPR045048">
    <property type="entry name" value="FBXO31/39"/>
</dbReference>
<sequence>MDLDSNGNALPSFHPIEGGSSPPYQTSSDPLHHQPHQIDTAPRTSESFLVQLPPELLQAILSYFSAFDLARVSATCRILAEHGSNDLLWASLVNAHLPFRIHDPGPFNSFRSLYAAHHPYWFIPRNKIWFSDTEHTGNLILARYDNRRGVIEAYRVVAERQSHEFQIWDQNPDVIINTFHPKASLWLDDPVLLLKNHNSSGAPDRLRYVYGETRMPMAALESQHVFNSFSFCSNETPSDLALTAEQQWPPLTIPSRHRVYRDVDGGRSELDRPPRSLAQMSESAFRIRRWAQMGMPIFMADGTEALSTYATLDPELYTPTKEKPYQGIWVGDYSAHGCEFMLFMQRDPEPGSIQSHEAGESENDDEEVVPRGSLEAIKLTGDPNVPRGQISFVAQDIGPGGLVRVADEALFQGARMVRSQGHVAGLGFRDDTFIDSQLILISTDCVAHYWEAMGHISYLRRVDIDALLQS</sequence>
<dbReference type="Pfam" id="PF12014">
    <property type="entry name" value="Cyclin_D1_bind"/>
    <property type="match status" value="1"/>
</dbReference>
<evidence type="ECO:0000313" key="5">
    <source>
        <dbReference type="EMBL" id="OJJ35610.1"/>
    </source>
</evidence>
<dbReference type="UniPathway" id="UPA00143"/>
<dbReference type="InterPro" id="IPR001810">
    <property type="entry name" value="F-box_dom"/>
</dbReference>
<evidence type="ECO:0000256" key="3">
    <source>
        <dbReference type="SAM" id="MobiDB-lite"/>
    </source>
</evidence>
<evidence type="ECO:0000259" key="4">
    <source>
        <dbReference type="PROSITE" id="PS50181"/>
    </source>
</evidence>
<dbReference type="GO" id="GO:0016567">
    <property type="term" value="P:protein ubiquitination"/>
    <property type="evidence" value="ECO:0007669"/>
    <property type="project" value="UniProtKB-UniPathway"/>
</dbReference>
<dbReference type="VEuPathDB" id="FungiDB:ASPWEDRAFT_516548"/>
<keyword evidence="2" id="KW-0833">Ubl conjugation pathway</keyword>
<keyword evidence="6" id="KW-1185">Reference proteome</keyword>
<dbReference type="OrthoDB" id="722566at2759"/>
<gene>
    <name evidence="5" type="ORF">ASPWEDRAFT_516548</name>
</gene>
<dbReference type="InterPro" id="IPR036047">
    <property type="entry name" value="F-box-like_dom_sf"/>
</dbReference>
<dbReference type="Proteomes" id="UP000184383">
    <property type="component" value="Unassembled WGS sequence"/>
</dbReference>
<dbReference type="PANTHER" id="PTHR10706">
    <property type="entry name" value="F-BOX FAMILY PROTEIN"/>
    <property type="match status" value="1"/>
</dbReference>
<evidence type="ECO:0000256" key="2">
    <source>
        <dbReference type="ARBA" id="ARBA00022786"/>
    </source>
</evidence>
<protein>
    <recommendedName>
        <fullName evidence="4">F-box domain-containing protein</fullName>
    </recommendedName>
</protein>
<dbReference type="GeneID" id="63753476"/>
<comment type="pathway">
    <text evidence="1">Protein modification; protein ubiquitination.</text>
</comment>
<dbReference type="SUPFAM" id="SSF81383">
    <property type="entry name" value="F-box domain"/>
    <property type="match status" value="1"/>
</dbReference>
<dbReference type="AlphaFoldDB" id="A0A1L9RL00"/>
<dbReference type="Gene3D" id="1.20.1280.50">
    <property type="match status" value="1"/>
</dbReference>
<dbReference type="STRING" id="1073089.A0A1L9RL00"/>
<dbReference type="PANTHER" id="PTHR10706:SF130">
    <property type="entry name" value="F-BOX ONLY PROTEIN 31"/>
    <property type="match status" value="1"/>
</dbReference>
<dbReference type="RefSeq" id="XP_040689286.1">
    <property type="nucleotide sequence ID" value="XM_040837628.1"/>
</dbReference>
<reference evidence="6" key="1">
    <citation type="journal article" date="2017" name="Genome Biol.">
        <title>Comparative genomics reveals high biological diversity and specific adaptations in the industrially and medically important fungal genus Aspergillus.</title>
        <authorList>
            <person name="de Vries R.P."/>
            <person name="Riley R."/>
            <person name="Wiebenga A."/>
            <person name="Aguilar-Osorio G."/>
            <person name="Amillis S."/>
            <person name="Uchima C.A."/>
            <person name="Anderluh G."/>
            <person name="Asadollahi M."/>
            <person name="Askin M."/>
            <person name="Barry K."/>
            <person name="Battaglia E."/>
            <person name="Bayram O."/>
            <person name="Benocci T."/>
            <person name="Braus-Stromeyer S.A."/>
            <person name="Caldana C."/>
            <person name="Canovas D."/>
            <person name="Cerqueira G.C."/>
            <person name="Chen F."/>
            <person name="Chen W."/>
            <person name="Choi C."/>
            <person name="Clum A."/>
            <person name="Dos Santos R.A."/>
            <person name="Damasio A.R."/>
            <person name="Diallinas G."/>
            <person name="Emri T."/>
            <person name="Fekete E."/>
            <person name="Flipphi M."/>
            <person name="Freyberg S."/>
            <person name="Gallo A."/>
            <person name="Gournas C."/>
            <person name="Habgood R."/>
            <person name="Hainaut M."/>
            <person name="Harispe M.L."/>
            <person name="Henrissat B."/>
            <person name="Hilden K.S."/>
            <person name="Hope R."/>
            <person name="Hossain A."/>
            <person name="Karabika E."/>
            <person name="Karaffa L."/>
            <person name="Karanyi Z."/>
            <person name="Krasevec N."/>
            <person name="Kuo A."/>
            <person name="Kusch H."/>
            <person name="LaButti K."/>
            <person name="Lagendijk E.L."/>
            <person name="Lapidus A."/>
            <person name="Levasseur A."/>
            <person name="Lindquist E."/>
            <person name="Lipzen A."/>
            <person name="Logrieco A.F."/>
            <person name="MacCabe A."/>
            <person name="Maekelae M.R."/>
            <person name="Malavazi I."/>
            <person name="Melin P."/>
            <person name="Meyer V."/>
            <person name="Mielnichuk N."/>
            <person name="Miskei M."/>
            <person name="Molnar A.P."/>
            <person name="Mule G."/>
            <person name="Ngan C.Y."/>
            <person name="Orejas M."/>
            <person name="Orosz E."/>
            <person name="Ouedraogo J.P."/>
            <person name="Overkamp K.M."/>
            <person name="Park H.-S."/>
            <person name="Perrone G."/>
            <person name="Piumi F."/>
            <person name="Punt P.J."/>
            <person name="Ram A.F."/>
            <person name="Ramon A."/>
            <person name="Rauscher S."/>
            <person name="Record E."/>
            <person name="Riano-Pachon D.M."/>
            <person name="Robert V."/>
            <person name="Roehrig J."/>
            <person name="Ruller R."/>
            <person name="Salamov A."/>
            <person name="Salih N.S."/>
            <person name="Samson R.A."/>
            <person name="Sandor E."/>
            <person name="Sanguinetti M."/>
            <person name="Schuetze T."/>
            <person name="Sepcic K."/>
            <person name="Shelest E."/>
            <person name="Sherlock G."/>
            <person name="Sophianopoulou V."/>
            <person name="Squina F.M."/>
            <person name="Sun H."/>
            <person name="Susca A."/>
            <person name="Todd R.B."/>
            <person name="Tsang A."/>
            <person name="Unkles S.E."/>
            <person name="van de Wiele N."/>
            <person name="van Rossen-Uffink D."/>
            <person name="Oliveira J.V."/>
            <person name="Vesth T.C."/>
            <person name="Visser J."/>
            <person name="Yu J.-H."/>
            <person name="Zhou M."/>
            <person name="Andersen M.R."/>
            <person name="Archer D.B."/>
            <person name="Baker S.E."/>
            <person name="Benoit I."/>
            <person name="Brakhage A.A."/>
            <person name="Braus G.H."/>
            <person name="Fischer R."/>
            <person name="Frisvad J.C."/>
            <person name="Goldman G.H."/>
            <person name="Houbraken J."/>
            <person name="Oakley B."/>
            <person name="Pocsi I."/>
            <person name="Scazzocchio C."/>
            <person name="Seiboth B."/>
            <person name="vanKuyk P.A."/>
            <person name="Wortman J."/>
            <person name="Dyer P.S."/>
            <person name="Grigoriev I.V."/>
        </authorList>
    </citation>
    <scope>NUCLEOTIDE SEQUENCE [LARGE SCALE GENOMIC DNA]</scope>
    <source>
        <strain evidence="6">DTO 134E9</strain>
    </source>
</reference>